<feature type="compositionally biased region" description="Basic residues" evidence="5">
    <location>
        <begin position="147"/>
        <end position="179"/>
    </location>
</feature>
<proteinExistence type="predicted"/>
<keyword evidence="2 6" id="KW-0812">Transmembrane</keyword>
<name>A0A8H3UN76_VENIN</name>
<dbReference type="AlphaFoldDB" id="A0A8H3UN76"/>
<evidence type="ECO:0000256" key="3">
    <source>
        <dbReference type="ARBA" id="ARBA00022989"/>
    </source>
</evidence>
<reference evidence="7 8" key="1">
    <citation type="submission" date="2018-12" db="EMBL/GenBank/DDBJ databases">
        <title>Venturia inaequalis Genome Resource.</title>
        <authorList>
            <person name="Lichtner F.J."/>
        </authorList>
    </citation>
    <scope>NUCLEOTIDE SEQUENCE [LARGE SCALE GENOMIC DNA]</scope>
    <source>
        <strain evidence="7 8">120213</strain>
    </source>
</reference>
<evidence type="ECO:0000256" key="6">
    <source>
        <dbReference type="SAM" id="Phobius"/>
    </source>
</evidence>
<comment type="caution">
    <text evidence="7">The sequence shown here is derived from an EMBL/GenBank/DDBJ whole genome shotgun (WGS) entry which is preliminary data.</text>
</comment>
<dbReference type="Proteomes" id="UP000447873">
    <property type="component" value="Unassembled WGS sequence"/>
</dbReference>
<feature type="transmembrane region" description="Helical" evidence="6">
    <location>
        <begin position="12"/>
        <end position="30"/>
    </location>
</feature>
<dbReference type="GO" id="GO:0016020">
    <property type="term" value="C:membrane"/>
    <property type="evidence" value="ECO:0007669"/>
    <property type="project" value="UniProtKB-SubCell"/>
</dbReference>
<dbReference type="InterPro" id="IPR018908">
    <property type="entry name" value="TMEM234"/>
</dbReference>
<comment type="subcellular location">
    <subcellularLocation>
        <location evidence="1">Membrane</location>
        <topology evidence="1">Multi-pass membrane protein</topology>
    </subcellularLocation>
</comment>
<keyword evidence="3 6" id="KW-1133">Transmembrane helix</keyword>
<evidence type="ECO:0000256" key="1">
    <source>
        <dbReference type="ARBA" id="ARBA00004141"/>
    </source>
</evidence>
<feature type="compositionally biased region" description="Basic residues" evidence="5">
    <location>
        <begin position="328"/>
        <end position="340"/>
    </location>
</feature>
<dbReference type="PANTHER" id="PTHR28668:SF1">
    <property type="entry name" value="TRANSMEMBRANE PROTEIN 234"/>
    <property type="match status" value="1"/>
</dbReference>
<dbReference type="PANTHER" id="PTHR28668">
    <property type="entry name" value="TRANSMEMBRANE PROTEIN 234"/>
    <property type="match status" value="1"/>
</dbReference>
<gene>
    <name evidence="7" type="ORF">EG328_004812</name>
</gene>
<organism evidence="7 8">
    <name type="scientific">Venturia inaequalis</name>
    <name type="common">Apple scab fungus</name>
    <dbReference type="NCBI Taxonomy" id="5025"/>
    <lineage>
        <taxon>Eukaryota</taxon>
        <taxon>Fungi</taxon>
        <taxon>Dikarya</taxon>
        <taxon>Ascomycota</taxon>
        <taxon>Pezizomycotina</taxon>
        <taxon>Dothideomycetes</taxon>
        <taxon>Pleosporomycetidae</taxon>
        <taxon>Venturiales</taxon>
        <taxon>Venturiaceae</taxon>
        <taxon>Venturia</taxon>
    </lineage>
</organism>
<evidence type="ECO:0000313" key="7">
    <source>
        <dbReference type="EMBL" id="KAE9972765.1"/>
    </source>
</evidence>
<accession>A0A8H3UN76</accession>
<feature type="region of interest" description="Disordered" evidence="5">
    <location>
        <begin position="406"/>
        <end position="432"/>
    </location>
</feature>
<dbReference type="EMBL" id="WNWS01000260">
    <property type="protein sequence ID" value="KAE9972765.1"/>
    <property type="molecule type" value="Genomic_DNA"/>
</dbReference>
<dbReference type="Pfam" id="PF10639">
    <property type="entry name" value="TMEM234"/>
    <property type="match status" value="1"/>
</dbReference>
<keyword evidence="4 6" id="KW-0472">Membrane</keyword>
<feature type="region of interest" description="Disordered" evidence="5">
    <location>
        <begin position="272"/>
        <end position="340"/>
    </location>
</feature>
<protein>
    <submittedName>
        <fullName evidence="7">Uncharacterized protein</fullName>
    </submittedName>
</protein>
<evidence type="ECO:0000256" key="4">
    <source>
        <dbReference type="ARBA" id="ARBA00023136"/>
    </source>
</evidence>
<evidence type="ECO:0000256" key="5">
    <source>
        <dbReference type="SAM" id="MobiDB-lite"/>
    </source>
</evidence>
<evidence type="ECO:0000256" key="2">
    <source>
        <dbReference type="ARBA" id="ARBA00022692"/>
    </source>
</evidence>
<feature type="compositionally biased region" description="Basic residues" evidence="5">
    <location>
        <begin position="286"/>
        <end position="305"/>
    </location>
</feature>
<feature type="region of interest" description="Disordered" evidence="5">
    <location>
        <begin position="134"/>
        <end position="185"/>
    </location>
</feature>
<feature type="compositionally biased region" description="Basic and acidic residues" evidence="5">
    <location>
        <begin position="408"/>
        <end position="432"/>
    </location>
</feature>
<sequence>MSTDTLNTSQPSIFNYVLGFLAVGLAWGFTTPFMRKAAITSTPIPRPKLNDPTSPFLTRKVLEVWYAVYDLVARPAYTIPLLLNLSGSVWFFLLVGQAGLAASAIATPLVDIIVGEDVATASSRRNHRHHDHRGWFSSLLGGSRSHSDRHHGKHRNQHNDRRHHNDRHHHNDHRRHLHRALGLGDGDDDGSPMLGDHYECILTAKHNRDEHENTKRCCNQQGGELYESRGHCIFRDSMGDPHEEWQACGMMARGTDFAACYQREEREIEDELAGRGWHNDEDNDHKRRSGHGRHGSHGRHGRNHHGDRMNVLASGNDDDDDNGGDNHRGHHGKHGNHGRRDHKKEIYECRIDLDDENRRQELLEQCCEQQVRGDLDPESQTCWNVRRRDTMEFENCAMAQGAQNAECYKPDDNDGGHDGGDDGDHDGNDGRF</sequence>
<evidence type="ECO:0000313" key="8">
    <source>
        <dbReference type="Proteomes" id="UP000447873"/>
    </source>
</evidence>